<dbReference type="AlphaFoldDB" id="A0A8J9VVS0"/>
<organism evidence="1 2">
    <name type="scientific">Brenthis ino</name>
    <name type="common">lesser marbled fritillary</name>
    <dbReference type="NCBI Taxonomy" id="405034"/>
    <lineage>
        <taxon>Eukaryota</taxon>
        <taxon>Metazoa</taxon>
        <taxon>Ecdysozoa</taxon>
        <taxon>Arthropoda</taxon>
        <taxon>Hexapoda</taxon>
        <taxon>Insecta</taxon>
        <taxon>Pterygota</taxon>
        <taxon>Neoptera</taxon>
        <taxon>Endopterygota</taxon>
        <taxon>Lepidoptera</taxon>
        <taxon>Glossata</taxon>
        <taxon>Ditrysia</taxon>
        <taxon>Papilionoidea</taxon>
        <taxon>Nymphalidae</taxon>
        <taxon>Heliconiinae</taxon>
        <taxon>Argynnini</taxon>
        <taxon>Brenthis</taxon>
    </lineage>
</organism>
<evidence type="ECO:0000313" key="1">
    <source>
        <dbReference type="EMBL" id="CAH0719667.1"/>
    </source>
</evidence>
<keyword evidence="2" id="KW-1185">Reference proteome</keyword>
<proteinExistence type="predicted"/>
<sequence>MSGDIIFKNKKDNSPECESISNLFEKSEGNSDYGEPFVEQRLLLDFTPNEDIDNEYNQTKCCEFWDFINSQPEFKIKSITSFESFSDKVEPVENIIKQKYNTPIVKEKTAVSMLKFVEDKGLINHAFESKLPTLYCKEELNDYTNKTSVTDMSKNP</sequence>
<name>A0A8J9VVS0_9NEOP</name>
<accession>A0A8J9VVS0</accession>
<dbReference type="Proteomes" id="UP000838878">
    <property type="component" value="Chromosome 14"/>
</dbReference>
<dbReference type="OrthoDB" id="7434781at2759"/>
<evidence type="ECO:0000313" key="2">
    <source>
        <dbReference type="Proteomes" id="UP000838878"/>
    </source>
</evidence>
<reference evidence="1" key="1">
    <citation type="submission" date="2021-12" db="EMBL/GenBank/DDBJ databases">
        <authorList>
            <person name="Martin H S."/>
        </authorList>
    </citation>
    <scope>NUCLEOTIDE SEQUENCE</scope>
</reference>
<protein>
    <submittedName>
        <fullName evidence="1">Uncharacterized protein</fullName>
    </submittedName>
</protein>
<dbReference type="EMBL" id="OV170234">
    <property type="protein sequence ID" value="CAH0719667.1"/>
    <property type="molecule type" value="Genomic_DNA"/>
</dbReference>
<gene>
    <name evidence="1" type="ORF">BINO364_LOCUS5975</name>
</gene>
<feature type="non-terminal residue" evidence="1">
    <location>
        <position position="156"/>
    </location>
</feature>